<evidence type="ECO:0000313" key="2">
    <source>
        <dbReference type="EMBL" id="QHI70221.1"/>
    </source>
</evidence>
<protein>
    <submittedName>
        <fullName evidence="2">Uncharacterized protein</fullName>
    </submittedName>
</protein>
<accession>A0A6P1M8L0</accession>
<dbReference type="KEGG" id="taer:GT409_12480"/>
<dbReference type="EMBL" id="CP047593">
    <property type="protein sequence ID" value="QHI70221.1"/>
    <property type="molecule type" value="Genomic_DNA"/>
</dbReference>
<feature type="region of interest" description="Disordered" evidence="1">
    <location>
        <begin position="27"/>
        <end position="51"/>
    </location>
</feature>
<name>A0A6P1M8L0_9BACT</name>
<reference evidence="2 3" key="1">
    <citation type="submission" date="2020-01" db="EMBL/GenBank/DDBJ databases">
        <title>Ponticoccus aerotolerans gen. nov., sp. nov., an anaerobic bacterium and proposal of Ponticoccusceae fam. nov., Ponticoccusles ord. nov. and Ponticoccuse classis nov. in the phylum Kiritimatiellaeota.</title>
        <authorList>
            <person name="Zhou L.Y."/>
            <person name="Du Z.J."/>
        </authorList>
    </citation>
    <scope>NUCLEOTIDE SEQUENCE [LARGE SCALE GENOMIC DNA]</scope>
    <source>
        <strain evidence="2 3">S-5007</strain>
    </source>
</reference>
<dbReference type="AlphaFoldDB" id="A0A6P1M8L0"/>
<dbReference type="RefSeq" id="WP_160629399.1">
    <property type="nucleotide sequence ID" value="NZ_CP047593.1"/>
</dbReference>
<dbReference type="Proteomes" id="UP000464954">
    <property type="component" value="Chromosome"/>
</dbReference>
<proteinExistence type="predicted"/>
<organism evidence="2 3">
    <name type="scientific">Tichowtungia aerotolerans</name>
    <dbReference type="NCBI Taxonomy" id="2697043"/>
    <lineage>
        <taxon>Bacteria</taxon>
        <taxon>Pseudomonadati</taxon>
        <taxon>Kiritimatiellota</taxon>
        <taxon>Tichowtungiia</taxon>
        <taxon>Tichowtungiales</taxon>
        <taxon>Tichowtungiaceae</taxon>
        <taxon>Tichowtungia</taxon>
    </lineage>
</organism>
<sequence>MRHNKAMQWEQTLKGVFDEIDRELEAQYDDQWPLHPSRPKEGTTSNPEQDGLFNIGAAFSTGIGSKHGPGYTVEIRISTLKHIPAEVRDQIKNQVFQSLEKKLPSAFPGKKLHVSTDNNLIRIYGDLSLD</sequence>
<evidence type="ECO:0000313" key="3">
    <source>
        <dbReference type="Proteomes" id="UP000464954"/>
    </source>
</evidence>
<gene>
    <name evidence="2" type="ORF">GT409_12480</name>
</gene>
<evidence type="ECO:0000256" key="1">
    <source>
        <dbReference type="SAM" id="MobiDB-lite"/>
    </source>
</evidence>
<keyword evidence="3" id="KW-1185">Reference proteome</keyword>